<feature type="compositionally biased region" description="Polar residues" evidence="2">
    <location>
        <begin position="20"/>
        <end position="29"/>
    </location>
</feature>
<dbReference type="GO" id="GO:0051301">
    <property type="term" value="P:cell division"/>
    <property type="evidence" value="ECO:0007669"/>
    <property type="project" value="UniProtKB-KW"/>
</dbReference>
<keyword evidence="5" id="KW-1185">Reference proteome</keyword>
<dbReference type="RefSeq" id="WP_309867886.1">
    <property type="nucleotide sequence ID" value="NZ_JAVDQG010000007.1"/>
</dbReference>
<accession>A0ABU1IQL7</accession>
<keyword evidence="1" id="KW-0175">Coiled coil</keyword>
<evidence type="ECO:0000313" key="4">
    <source>
        <dbReference type="EMBL" id="MDR6227096.1"/>
    </source>
</evidence>
<dbReference type="InterPro" id="IPR039076">
    <property type="entry name" value="DivIC"/>
</dbReference>
<evidence type="ECO:0000256" key="2">
    <source>
        <dbReference type="SAM" id="MobiDB-lite"/>
    </source>
</evidence>
<evidence type="ECO:0000313" key="5">
    <source>
        <dbReference type="Proteomes" id="UP001185012"/>
    </source>
</evidence>
<evidence type="ECO:0000256" key="3">
    <source>
        <dbReference type="SAM" id="Phobius"/>
    </source>
</evidence>
<proteinExistence type="predicted"/>
<feature type="transmembrane region" description="Helical" evidence="3">
    <location>
        <begin position="50"/>
        <end position="68"/>
    </location>
</feature>
<name>A0ABU1IQL7_9BACL</name>
<keyword evidence="3" id="KW-0472">Membrane</keyword>
<dbReference type="PANTHER" id="PTHR40027:SF1">
    <property type="entry name" value="CELL DIVISION PROTEIN DIVIC"/>
    <property type="match status" value="1"/>
</dbReference>
<reference evidence="4 5" key="1">
    <citation type="submission" date="2023-07" db="EMBL/GenBank/DDBJ databases">
        <title>Genomic Encyclopedia of Type Strains, Phase IV (KMG-IV): sequencing the most valuable type-strain genomes for metagenomic binning, comparative biology and taxonomic classification.</title>
        <authorList>
            <person name="Goeker M."/>
        </authorList>
    </citation>
    <scope>NUCLEOTIDE SEQUENCE [LARGE SCALE GENOMIC DNA]</scope>
    <source>
        <strain evidence="4 5">DSM 45903</strain>
    </source>
</reference>
<organism evidence="4 5">
    <name type="scientific">Desmospora profundinema</name>
    <dbReference type="NCBI Taxonomy" id="1571184"/>
    <lineage>
        <taxon>Bacteria</taxon>
        <taxon>Bacillati</taxon>
        <taxon>Bacillota</taxon>
        <taxon>Bacilli</taxon>
        <taxon>Bacillales</taxon>
        <taxon>Thermoactinomycetaceae</taxon>
        <taxon>Desmospora</taxon>
    </lineage>
</organism>
<comment type="caution">
    <text evidence="4">The sequence shown here is derived from an EMBL/GenBank/DDBJ whole genome shotgun (WGS) entry which is preliminary data.</text>
</comment>
<dbReference type="Proteomes" id="UP001185012">
    <property type="component" value="Unassembled WGS sequence"/>
</dbReference>
<protein>
    <submittedName>
        <fullName evidence="4">Cell division protein DivIC</fullName>
    </submittedName>
</protein>
<dbReference type="InterPro" id="IPR007060">
    <property type="entry name" value="FtsL/DivIC"/>
</dbReference>
<keyword evidence="4" id="KW-0131">Cell cycle</keyword>
<dbReference type="Pfam" id="PF04977">
    <property type="entry name" value="DivIC"/>
    <property type="match status" value="1"/>
</dbReference>
<sequence length="133" mass="15779">MDKKINVRMMAMVDRDSGNVVSFRSSRPSNEGRKSAARRRLPRNVRRRRWIWLIAMLTFFVWSGSELITQSLEIHERKTVLAQSKERVESLRAEQKELQEELRRLKDEEYLMELARKMGYALPGEEVVELDLD</sequence>
<keyword evidence="3" id="KW-1133">Transmembrane helix</keyword>
<evidence type="ECO:0000256" key="1">
    <source>
        <dbReference type="SAM" id="Coils"/>
    </source>
</evidence>
<dbReference type="EMBL" id="JAVDQG010000007">
    <property type="protein sequence ID" value="MDR6227096.1"/>
    <property type="molecule type" value="Genomic_DNA"/>
</dbReference>
<keyword evidence="4" id="KW-0132">Cell division</keyword>
<dbReference type="PANTHER" id="PTHR40027">
    <property type="entry name" value="CELL DIVISION PROTEIN DIVIC"/>
    <property type="match status" value="1"/>
</dbReference>
<feature type="coiled-coil region" evidence="1">
    <location>
        <begin position="81"/>
        <end position="111"/>
    </location>
</feature>
<keyword evidence="3" id="KW-0812">Transmembrane</keyword>
<gene>
    <name evidence="4" type="ORF">JOE21_003108</name>
</gene>
<feature type="region of interest" description="Disordered" evidence="2">
    <location>
        <begin position="20"/>
        <end position="40"/>
    </location>
</feature>